<sequence>MKDLRKYKLIVSDLDGTIFDQTYTLAAELKEAVIKARGRGCEFTFATGRLYPSAVQYARELGLKVPLITYNGALIRNPVTDETMMEVPLPKGKAGEIVELTEGQPVMRFIFRDDIVFTDTEEVFTRPYADALGVKFVYVRRLASVLDKDPIMITLRAEPEEIKKWTTIFRDRFAGQLYLANSRPFFLDVAHPKVSKGFAVAELCRVMGISPAETIAIGDEANDVEMMERAGLGVAVGNAAAGAKRYADYVAKGKYWRGVIEVIEKFVL</sequence>
<dbReference type="Gene3D" id="3.30.1240.10">
    <property type="match status" value="1"/>
</dbReference>
<evidence type="ECO:0000313" key="1">
    <source>
        <dbReference type="EMBL" id="KNZ70907.1"/>
    </source>
</evidence>
<dbReference type="Pfam" id="PF08282">
    <property type="entry name" value="Hydrolase_3"/>
    <property type="match status" value="1"/>
</dbReference>
<dbReference type="InterPro" id="IPR000150">
    <property type="entry name" value="Cof"/>
</dbReference>
<dbReference type="SFLD" id="SFLDG01140">
    <property type="entry name" value="C2.B:_Phosphomannomutase_and_P"/>
    <property type="match status" value="1"/>
</dbReference>
<dbReference type="AlphaFoldDB" id="A0A0L6W5R8"/>
<dbReference type="GO" id="GO:0000287">
    <property type="term" value="F:magnesium ion binding"/>
    <property type="evidence" value="ECO:0007669"/>
    <property type="project" value="TreeGrafter"/>
</dbReference>
<dbReference type="GO" id="GO:0016791">
    <property type="term" value="F:phosphatase activity"/>
    <property type="evidence" value="ECO:0007669"/>
    <property type="project" value="UniProtKB-ARBA"/>
</dbReference>
<dbReference type="Gene3D" id="3.40.50.1000">
    <property type="entry name" value="HAD superfamily/HAD-like"/>
    <property type="match status" value="1"/>
</dbReference>
<dbReference type="InterPro" id="IPR036412">
    <property type="entry name" value="HAD-like_sf"/>
</dbReference>
<dbReference type="PANTHER" id="PTHR10000">
    <property type="entry name" value="PHOSPHOSERINE PHOSPHATASE"/>
    <property type="match status" value="1"/>
</dbReference>
<dbReference type="EMBL" id="LGTE01000002">
    <property type="protein sequence ID" value="KNZ70907.1"/>
    <property type="molecule type" value="Genomic_DNA"/>
</dbReference>
<dbReference type="GO" id="GO:0005829">
    <property type="term" value="C:cytosol"/>
    <property type="evidence" value="ECO:0007669"/>
    <property type="project" value="TreeGrafter"/>
</dbReference>
<dbReference type="SFLD" id="SFLDS00003">
    <property type="entry name" value="Haloacid_Dehalogenase"/>
    <property type="match status" value="1"/>
</dbReference>
<protein>
    <submittedName>
        <fullName evidence="1">Cof family hydrolase</fullName>
    </submittedName>
</protein>
<dbReference type="PANTHER" id="PTHR10000:SF8">
    <property type="entry name" value="HAD SUPERFAMILY HYDROLASE-LIKE, TYPE 3"/>
    <property type="match status" value="1"/>
</dbReference>
<comment type="caution">
    <text evidence="1">The sequence shown here is derived from an EMBL/GenBank/DDBJ whole genome shotgun (WGS) entry which is preliminary data.</text>
</comment>
<dbReference type="InterPro" id="IPR023214">
    <property type="entry name" value="HAD_sf"/>
</dbReference>
<gene>
    <name evidence="1" type="ORF">Tfer_0588</name>
</gene>
<dbReference type="NCBIfam" id="TIGR01484">
    <property type="entry name" value="HAD-SF-IIB"/>
    <property type="match status" value="1"/>
</dbReference>
<name>A0A0L6W5R8_9FIRM</name>
<accession>A0A0L6W5R8</accession>
<reference evidence="2" key="1">
    <citation type="submission" date="2015-07" db="EMBL/GenBank/DDBJ databases">
        <title>Complete Genome of Thermincola ferriacetica strain Z-0001T.</title>
        <authorList>
            <person name="Lusk B."/>
            <person name="Badalamenti J.P."/>
            <person name="Parameswaran P."/>
            <person name="Bond D.R."/>
            <person name="Torres C.I."/>
        </authorList>
    </citation>
    <scope>NUCLEOTIDE SEQUENCE [LARGE SCALE GENOMIC DNA]</scope>
    <source>
        <strain evidence="2">Z-0001</strain>
    </source>
</reference>
<dbReference type="RefSeq" id="WP_052216795.1">
    <property type="nucleotide sequence ID" value="NZ_LGTE01000002.1"/>
</dbReference>
<proteinExistence type="predicted"/>
<organism evidence="1 2">
    <name type="scientific">Thermincola ferriacetica</name>
    <dbReference type="NCBI Taxonomy" id="281456"/>
    <lineage>
        <taxon>Bacteria</taxon>
        <taxon>Bacillati</taxon>
        <taxon>Bacillota</taxon>
        <taxon>Clostridia</taxon>
        <taxon>Eubacteriales</taxon>
        <taxon>Thermincolaceae</taxon>
        <taxon>Thermincola</taxon>
    </lineage>
</organism>
<dbReference type="InterPro" id="IPR006379">
    <property type="entry name" value="HAD-SF_hydro_IIB"/>
</dbReference>
<dbReference type="Proteomes" id="UP000037175">
    <property type="component" value="Unassembled WGS sequence"/>
</dbReference>
<keyword evidence="1" id="KW-0378">Hydrolase</keyword>
<dbReference type="SUPFAM" id="SSF56784">
    <property type="entry name" value="HAD-like"/>
    <property type="match status" value="1"/>
</dbReference>
<dbReference type="NCBIfam" id="TIGR00099">
    <property type="entry name" value="Cof-subfamily"/>
    <property type="match status" value="1"/>
</dbReference>
<keyword evidence="2" id="KW-1185">Reference proteome</keyword>
<evidence type="ECO:0000313" key="2">
    <source>
        <dbReference type="Proteomes" id="UP000037175"/>
    </source>
</evidence>